<evidence type="ECO:0000256" key="1">
    <source>
        <dbReference type="SAM" id="MobiDB-lite"/>
    </source>
</evidence>
<reference evidence="3" key="1">
    <citation type="submission" date="2018-06" db="EMBL/GenBank/DDBJ databases">
        <authorList>
            <person name="Zhirakovskaya E."/>
        </authorList>
    </citation>
    <scope>NUCLEOTIDE SEQUENCE</scope>
</reference>
<evidence type="ECO:0000256" key="2">
    <source>
        <dbReference type="SAM" id="Phobius"/>
    </source>
</evidence>
<proteinExistence type="predicted"/>
<accession>A0A3B0ZVU8</accession>
<keyword evidence="2" id="KW-0472">Membrane</keyword>
<keyword evidence="2" id="KW-0812">Transmembrane</keyword>
<dbReference type="EMBL" id="UOFR01000052">
    <property type="protein sequence ID" value="VAW97685.1"/>
    <property type="molecule type" value="Genomic_DNA"/>
</dbReference>
<feature type="transmembrane region" description="Helical" evidence="2">
    <location>
        <begin position="9"/>
        <end position="28"/>
    </location>
</feature>
<keyword evidence="2" id="KW-1133">Transmembrane helix</keyword>
<organism evidence="3">
    <name type="scientific">hydrothermal vent metagenome</name>
    <dbReference type="NCBI Taxonomy" id="652676"/>
    <lineage>
        <taxon>unclassified sequences</taxon>
        <taxon>metagenomes</taxon>
        <taxon>ecological metagenomes</taxon>
    </lineage>
</organism>
<protein>
    <submittedName>
        <fullName evidence="3">Uncharacterized protein</fullName>
    </submittedName>
</protein>
<dbReference type="AlphaFoldDB" id="A0A3B0ZVU8"/>
<feature type="region of interest" description="Disordered" evidence="1">
    <location>
        <begin position="47"/>
        <end position="85"/>
    </location>
</feature>
<sequence length="156" mass="17308">MKSKKNKTLISSIIVITIVTALVIMFTSDPGDSDTAKQVAAVENKSSTVGAKKAKPRLTAKSKAEKSSSTQKIVKKTGEGTGNRIVRVSRPGQKFRMVRVDTTNIPPESELRKWSRNKWVTKVSSLQKTGQDSLAQEYITAYNDQYPDKDLNTYLK</sequence>
<evidence type="ECO:0000313" key="3">
    <source>
        <dbReference type="EMBL" id="VAW97685.1"/>
    </source>
</evidence>
<name>A0A3B0ZVU8_9ZZZZ</name>
<gene>
    <name evidence="3" type="ORF">MNBD_GAMMA21-2181</name>
</gene>